<organism evidence="4 5">
    <name type="scientific">Candidatus Desulfacyla euxinica</name>
    <dbReference type="NCBI Taxonomy" id="2841693"/>
    <lineage>
        <taxon>Bacteria</taxon>
        <taxon>Deltaproteobacteria</taxon>
        <taxon>Candidatus Desulfacyla</taxon>
    </lineage>
</organism>
<gene>
    <name evidence="4" type="ORF">H8E19_15275</name>
</gene>
<accession>A0A8J6N449</accession>
<dbReference type="SUPFAM" id="SSF52172">
    <property type="entry name" value="CheY-like"/>
    <property type="match status" value="1"/>
</dbReference>
<keyword evidence="1 2" id="KW-0597">Phosphoprotein</keyword>
<dbReference type="PANTHER" id="PTHR44591">
    <property type="entry name" value="STRESS RESPONSE REGULATOR PROTEIN 1"/>
    <property type="match status" value="1"/>
</dbReference>
<dbReference type="AlphaFoldDB" id="A0A8J6N449"/>
<evidence type="ECO:0000313" key="4">
    <source>
        <dbReference type="EMBL" id="MBC8178765.1"/>
    </source>
</evidence>
<dbReference type="InterPro" id="IPR011006">
    <property type="entry name" value="CheY-like_superfamily"/>
</dbReference>
<sequence>MSVQDRESPEVPSDFTEHAIKILLVDDQAIVAEAVRRMLAQEPDIEFHYCQDPAKAIPTACEIRPTVILLDLIMPDIDGLT</sequence>
<reference evidence="4 5" key="1">
    <citation type="submission" date="2020-08" db="EMBL/GenBank/DDBJ databases">
        <title>Bridging the membrane lipid divide: bacteria of the FCB group superphylum have the potential to synthesize archaeal ether lipids.</title>
        <authorList>
            <person name="Villanueva L."/>
            <person name="Von Meijenfeldt F.A.B."/>
            <person name="Westbye A.B."/>
            <person name="Yadav S."/>
            <person name="Hopmans E.C."/>
            <person name="Dutilh B.E."/>
            <person name="Sinninghe Damste J.S."/>
        </authorList>
    </citation>
    <scope>NUCLEOTIDE SEQUENCE [LARGE SCALE GENOMIC DNA]</scope>
    <source>
        <strain evidence="4">NIOZ-UU27</strain>
    </source>
</reference>
<dbReference type="Proteomes" id="UP000650524">
    <property type="component" value="Unassembled WGS sequence"/>
</dbReference>
<evidence type="ECO:0000259" key="3">
    <source>
        <dbReference type="PROSITE" id="PS50110"/>
    </source>
</evidence>
<name>A0A8J6N449_9DELT</name>
<dbReference type="PROSITE" id="PS50110">
    <property type="entry name" value="RESPONSE_REGULATORY"/>
    <property type="match status" value="1"/>
</dbReference>
<evidence type="ECO:0000313" key="5">
    <source>
        <dbReference type="Proteomes" id="UP000650524"/>
    </source>
</evidence>
<feature type="non-terminal residue" evidence="4">
    <location>
        <position position="81"/>
    </location>
</feature>
<dbReference type="InterPro" id="IPR050595">
    <property type="entry name" value="Bact_response_regulator"/>
</dbReference>
<feature type="domain" description="Response regulatory" evidence="3">
    <location>
        <begin position="21"/>
        <end position="81"/>
    </location>
</feature>
<evidence type="ECO:0000256" key="2">
    <source>
        <dbReference type="PROSITE-ProRule" id="PRU00169"/>
    </source>
</evidence>
<dbReference type="EMBL" id="JACNJD010000311">
    <property type="protein sequence ID" value="MBC8178765.1"/>
    <property type="molecule type" value="Genomic_DNA"/>
</dbReference>
<protein>
    <submittedName>
        <fullName evidence="4">Response regulator</fullName>
    </submittedName>
</protein>
<dbReference type="PANTHER" id="PTHR44591:SF3">
    <property type="entry name" value="RESPONSE REGULATORY DOMAIN-CONTAINING PROTEIN"/>
    <property type="match status" value="1"/>
</dbReference>
<proteinExistence type="predicted"/>
<evidence type="ECO:0000256" key="1">
    <source>
        <dbReference type="ARBA" id="ARBA00022553"/>
    </source>
</evidence>
<dbReference type="Gene3D" id="3.40.50.2300">
    <property type="match status" value="1"/>
</dbReference>
<dbReference type="InterPro" id="IPR001789">
    <property type="entry name" value="Sig_transdc_resp-reg_receiver"/>
</dbReference>
<dbReference type="Pfam" id="PF00072">
    <property type="entry name" value="Response_reg"/>
    <property type="match status" value="1"/>
</dbReference>
<dbReference type="GO" id="GO:0000160">
    <property type="term" value="P:phosphorelay signal transduction system"/>
    <property type="evidence" value="ECO:0007669"/>
    <property type="project" value="InterPro"/>
</dbReference>
<comment type="caution">
    <text evidence="4">The sequence shown here is derived from an EMBL/GenBank/DDBJ whole genome shotgun (WGS) entry which is preliminary data.</text>
</comment>
<feature type="modified residue" description="4-aspartylphosphate" evidence="2">
    <location>
        <position position="71"/>
    </location>
</feature>